<dbReference type="InterPro" id="IPR025519">
    <property type="entry name" value="DUF4407"/>
</dbReference>
<organism evidence="3 4">
    <name type="scientific">Labedaea rhizosphaerae</name>
    <dbReference type="NCBI Taxonomy" id="598644"/>
    <lineage>
        <taxon>Bacteria</taxon>
        <taxon>Bacillati</taxon>
        <taxon>Actinomycetota</taxon>
        <taxon>Actinomycetes</taxon>
        <taxon>Pseudonocardiales</taxon>
        <taxon>Pseudonocardiaceae</taxon>
        <taxon>Labedaea</taxon>
    </lineage>
</organism>
<dbReference type="RefSeq" id="WP_166659004.1">
    <property type="nucleotide sequence ID" value="NZ_SNXZ01000001.1"/>
</dbReference>
<keyword evidence="4" id="KW-1185">Reference proteome</keyword>
<feature type="transmembrane region" description="Helical" evidence="2">
    <location>
        <begin position="127"/>
        <end position="147"/>
    </location>
</feature>
<evidence type="ECO:0000256" key="1">
    <source>
        <dbReference type="SAM" id="MobiDB-lite"/>
    </source>
</evidence>
<feature type="compositionally biased region" description="Gly residues" evidence="1">
    <location>
        <begin position="249"/>
        <end position="258"/>
    </location>
</feature>
<dbReference type="Pfam" id="PF14362">
    <property type="entry name" value="DUF4407"/>
    <property type="match status" value="1"/>
</dbReference>
<protein>
    <submittedName>
        <fullName evidence="3">Uncharacterized protein DUF4407</fullName>
    </submittedName>
</protein>
<feature type="transmembrane region" description="Helical" evidence="2">
    <location>
        <begin position="88"/>
        <end position="107"/>
    </location>
</feature>
<keyword evidence="2" id="KW-1133">Transmembrane helix</keyword>
<dbReference type="Proteomes" id="UP000295444">
    <property type="component" value="Unassembled WGS sequence"/>
</dbReference>
<gene>
    <name evidence="3" type="ORF">EV186_101716</name>
</gene>
<feature type="transmembrane region" description="Helical" evidence="2">
    <location>
        <begin position="60"/>
        <end position="82"/>
    </location>
</feature>
<comment type="caution">
    <text evidence="3">The sequence shown here is derived from an EMBL/GenBank/DDBJ whole genome shotgun (WGS) entry which is preliminary data.</text>
</comment>
<reference evidence="3 4" key="1">
    <citation type="submission" date="2019-03" db="EMBL/GenBank/DDBJ databases">
        <title>Genomic Encyclopedia of Type Strains, Phase IV (KMG-IV): sequencing the most valuable type-strain genomes for metagenomic binning, comparative biology and taxonomic classification.</title>
        <authorList>
            <person name="Goeker M."/>
        </authorList>
    </citation>
    <scope>NUCLEOTIDE SEQUENCE [LARGE SCALE GENOMIC DNA]</scope>
    <source>
        <strain evidence="3 4">DSM 45361</strain>
    </source>
</reference>
<accession>A0A4R6SL03</accession>
<sequence>MGSSRRDDQPDVLDTPGLEIVPAVPDAEENRRANAGRALRWLAGVDEKLLLWAPGDRAKYTALGGIVLGTATIAAFSMAMALSEVLGGFSPLILLPVLIWGVFIANLDRWLVSSSTGGRWGRRASLLVPRFVLAFMFGVVIAEPLVLRVFETAIEQHITNERSDAVRDLESSLTKCNPEPNAGDAAKAAAETARCDQHRLNLDAAFAANQIDLNEKRKAAQTLQTTINQDNKEQARRDTLAANECAGTSGPGTTGKAGRGPECKQREDEARQYRVSHNTAQHETELSTLQAGIVRLEGDLNTTQQTYEQRRTTAIAAKIDELRASQGPIGLLERFRALDDLTSSNGFLNGATWAIRLFFIAIDCMPVLVKFLGGTTEYDRRVERRGQGTGKAYDEAMATTEAFLVSDLRSRRRSSEQQAHVDDVYLSMELDQEISALADELLRQGEPARRTNGVPFQPLHGINGRGG</sequence>
<dbReference type="AlphaFoldDB" id="A0A4R6SL03"/>
<feature type="region of interest" description="Disordered" evidence="1">
    <location>
        <begin position="448"/>
        <end position="467"/>
    </location>
</feature>
<dbReference type="EMBL" id="SNXZ01000001">
    <property type="protein sequence ID" value="TDQ04759.1"/>
    <property type="molecule type" value="Genomic_DNA"/>
</dbReference>
<keyword evidence="2" id="KW-0812">Transmembrane</keyword>
<feature type="compositionally biased region" description="Basic and acidic residues" evidence="1">
    <location>
        <begin position="259"/>
        <end position="272"/>
    </location>
</feature>
<evidence type="ECO:0000313" key="4">
    <source>
        <dbReference type="Proteomes" id="UP000295444"/>
    </source>
</evidence>
<evidence type="ECO:0000313" key="3">
    <source>
        <dbReference type="EMBL" id="TDQ04759.1"/>
    </source>
</evidence>
<feature type="region of interest" description="Disordered" evidence="1">
    <location>
        <begin position="242"/>
        <end position="272"/>
    </location>
</feature>
<keyword evidence="2" id="KW-0472">Membrane</keyword>
<feature type="region of interest" description="Disordered" evidence="1">
    <location>
        <begin position="170"/>
        <end position="190"/>
    </location>
</feature>
<proteinExistence type="predicted"/>
<evidence type="ECO:0000256" key="2">
    <source>
        <dbReference type="SAM" id="Phobius"/>
    </source>
</evidence>
<name>A0A4R6SL03_LABRH</name>